<evidence type="ECO:0000313" key="2">
    <source>
        <dbReference type="Proteomes" id="UP000523000"/>
    </source>
</evidence>
<accession>A0A839QGF8</accession>
<sequence>MAEWNMHWDSEEWRPDAEAWVDLACAAYSLQRTGPLQPAGIGFRAAHFTAATDHGLIFLKALSPGQVAEASITAAAATVLPDRLVMPLAIEPERGWMLSPDYGTTFDRVEVTDEIWERLLAELALLQIGLLDSGELLFDAGIQHLDPQWLADDLENQLMLHASLPPGHPLGIPANDAEALLRESTGFRRACELLAAGPVPLSLDHGSFDRSRAFLPGSGDAMLRILNLGDASWGHPFASLAHPLQRLATGWNTDADDPRIMRVIGAYLGQWADFGTPDELYPLLEAALVVEPLHRHATWMRLLADAPESDLLRFAPMALEPLSKLAGGAFG</sequence>
<comment type="caution">
    <text evidence="1">The sequence shown here is derived from an EMBL/GenBank/DDBJ whole genome shotgun (WGS) entry which is preliminary data.</text>
</comment>
<dbReference type="EMBL" id="JACHVS010000001">
    <property type="protein sequence ID" value="MBB2994980.1"/>
    <property type="molecule type" value="Genomic_DNA"/>
</dbReference>
<protein>
    <recommendedName>
        <fullName evidence="3">Aminoglycoside phosphotransferase domain-containing protein</fullName>
    </recommendedName>
</protein>
<keyword evidence="2" id="KW-1185">Reference proteome</keyword>
<dbReference type="RefSeq" id="WP_183510294.1">
    <property type="nucleotide sequence ID" value="NZ_BAABGK010000020.1"/>
</dbReference>
<dbReference type="Proteomes" id="UP000523000">
    <property type="component" value="Unassembled WGS sequence"/>
</dbReference>
<name>A0A839QGF8_9MICC</name>
<evidence type="ECO:0008006" key="3">
    <source>
        <dbReference type="Google" id="ProtNLM"/>
    </source>
</evidence>
<proteinExistence type="predicted"/>
<dbReference type="AlphaFoldDB" id="A0A839QGF8"/>
<organism evidence="1 2">
    <name type="scientific">Paeniglutamicibacter cryotolerans</name>
    <dbReference type="NCBI Taxonomy" id="670079"/>
    <lineage>
        <taxon>Bacteria</taxon>
        <taxon>Bacillati</taxon>
        <taxon>Actinomycetota</taxon>
        <taxon>Actinomycetes</taxon>
        <taxon>Micrococcales</taxon>
        <taxon>Micrococcaceae</taxon>
        <taxon>Paeniglutamicibacter</taxon>
    </lineage>
</organism>
<reference evidence="1 2" key="1">
    <citation type="submission" date="2020-08" db="EMBL/GenBank/DDBJ databases">
        <title>Sequencing the genomes of 1000 actinobacteria strains.</title>
        <authorList>
            <person name="Klenk H.-P."/>
        </authorList>
    </citation>
    <scope>NUCLEOTIDE SEQUENCE [LARGE SCALE GENOMIC DNA]</scope>
    <source>
        <strain evidence="1 2">DSM 22826</strain>
    </source>
</reference>
<gene>
    <name evidence="1" type="ORF">E9229_001171</name>
</gene>
<evidence type="ECO:0000313" key="1">
    <source>
        <dbReference type="EMBL" id="MBB2994980.1"/>
    </source>
</evidence>